<proteinExistence type="predicted"/>
<dbReference type="EnsemblMetazoa" id="ENSAATROPT005760">
    <property type="protein sequence ID" value="ENSAATROPP005319"/>
    <property type="gene ID" value="ENSAATROPG004645"/>
</dbReference>
<dbReference type="AlphaFoldDB" id="A0AAG5D342"/>
<keyword evidence="3" id="KW-1185">Reference proteome</keyword>
<reference evidence="2" key="1">
    <citation type="submission" date="2024-04" db="UniProtKB">
        <authorList>
            <consortium name="EnsemblMetazoa"/>
        </authorList>
    </citation>
    <scope>IDENTIFICATION</scope>
    <source>
        <strain evidence="2">EBRO</strain>
    </source>
</reference>
<evidence type="ECO:0000256" key="1">
    <source>
        <dbReference type="SAM" id="MobiDB-lite"/>
    </source>
</evidence>
<name>A0AAG5D342_ANOAO</name>
<accession>A0AAG5D342</accession>
<dbReference type="Proteomes" id="UP000075880">
    <property type="component" value="Unassembled WGS sequence"/>
</dbReference>
<sequence length="140" mass="15975">MLTKAPVFCLALLRNRTPAREVGRLFLVRFGSVRKAAVADLIRFQLIAADARRASKAGSRLSASDEGDLLRPKRHCPASPGPGRYQLMARRRWNRQPQDAFNFAQRGELFICDSLRWRLVAERFQSWESEKTGQNCDDRG</sequence>
<protein>
    <submittedName>
        <fullName evidence="2">Uncharacterized protein</fullName>
    </submittedName>
</protein>
<evidence type="ECO:0000313" key="2">
    <source>
        <dbReference type="EnsemblMetazoa" id="ENSAATROPP005319"/>
    </source>
</evidence>
<evidence type="ECO:0000313" key="3">
    <source>
        <dbReference type="Proteomes" id="UP000075880"/>
    </source>
</evidence>
<feature type="region of interest" description="Disordered" evidence="1">
    <location>
        <begin position="59"/>
        <end position="81"/>
    </location>
</feature>
<organism evidence="2 3">
    <name type="scientific">Anopheles atroparvus</name>
    <name type="common">European mosquito</name>
    <dbReference type="NCBI Taxonomy" id="41427"/>
    <lineage>
        <taxon>Eukaryota</taxon>
        <taxon>Metazoa</taxon>
        <taxon>Ecdysozoa</taxon>
        <taxon>Arthropoda</taxon>
        <taxon>Hexapoda</taxon>
        <taxon>Insecta</taxon>
        <taxon>Pterygota</taxon>
        <taxon>Neoptera</taxon>
        <taxon>Endopterygota</taxon>
        <taxon>Diptera</taxon>
        <taxon>Nematocera</taxon>
        <taxon>Culicoidea</taxon>
        <taxon>Culicidae</taxon>
        <taxon>Anophelinae</taxon>
        <taxon>Anopheles</taxon>
    </lineage>
</organism>